<organism evidence="1 2">
    <name type="scientific">Mycobacterium kyorinense</name>
    <dbReference type="NCBI Taxonomy" id="487514"/>
    <lineage>
        <taxon>Bacteria</taxon>
        <taxon>Bacillati</taxon>
        <taxon>Actinomycetota</taxon>
        <taxon>Actinomycetes</taxon>
        <taxon>Mycobacteriales</taxon>
        <taxon>Mycobacteriaceae</taxon>
        <taxon>Mycobacterium</taxon>
    </lineage>
</organism>
<sequence>METAGQAQLVASELLPAAGDWAALERFGFIKKTPVAEDNLFVEAILPEGWRRERDDHPMWSKVLDTRGLPRVSIFYKAAFYDRDAFFTLVDVGAEIVGEVIVDDAPVVIPAEWSLLTKEERTQGRRHAQRLASDDWDEHKQRRAQELLELLAQAEPE</sequence>
<proteinExistence type="predicted"/>
<reference evidence="1 2" key="1">
    <citation type="submission" date="2016-01" db="EMBL/GenBank/DDBJ databases">
        <title>The new phylogeny of the genus Mycobacterium.</title>
        <authorList>
            <person name="Tarcisio F."/>
            <person name="Conor M."/>
            <person name="Antonella G."/>
            <person name="Elisabetta G."/>
            <person name="Giulia F.S."/>
            <person name="Sara T."/>
            <person name="Anna F."/>
            <person name="Clotilde B."/>
            <person name="Roberto B."/>
            <person name="Veronica D.S."/>
            <person name="Fabio R."/>
            <person name="Monica P."/>
            <person name="Olivier J."/>
            <person name="Enrico T."/>
            <person name="Nicola S."/>
        </authorList>
    </citation>
    <scope>NUCLEOTIDE SEQUENCE [LARGE SCALE GENOMIC DNA]</scope>
    <source>
        <strain evidence="1 2">DSM 45166</strain>
    </source>
</reference>
<dbReference type="Proteomes" id="UP000193487">
    <property type="component" value="Unassembled WGS sequence"/>
</dbReference>
<comment type="caution">
    <text evidence="1">The sequence shown here is derived from an EMBL/GenBank/DDBJ whole genome shotgun (WGS) entry which is preliminary data.</text>
</comment>
<dbReference type="EMBL" id="LQPE01000035">
    <property type="protein sequence ID" value="ORW08180.1"/>
    <property type="molecule type" value="Genomic_DNA"/>
</dbReference>
<evidence type="ECO:0000313" key="2">
    <source>
        <dbReference type="Proteomes" id="UP000193487"/>
    </source>
</evidence>
<keyword evidence="2" id="KW-1185">Reference proteome</keyword>
<protein>
    <submittedName>
        <fullName evidence="1">Uncharacterized protein</fullName>
    </submittedName>
</protein>
<dbReference type="AlphaFoldDB" id="A0A1X1YAZ2"/>
<gene>
    <name evidence="1" type="ORF">AWC14_01355</name>
</gene>
<name>A0A1X1YAZ2_9MYCO</name>
<accession>A0A1X1YAZ2</accession>
<evidence type="ECO:0000313" key="1">
    <source>
        <dbReference type="EMBL" id="ORW08180.1"/>
    </source>
</evidence>